<gene>
    <name evidence="2" type="ORF">DC28_08305</name>
</gene>
<dbReference type="AlphaFoldDB" id="A0A098QWY7"/>
<organism evidence="2 3">
    <name type="scientific">Spirochaeta lutea</name>
    <dbReference type="NCBI Taxonomy" id="1480694"/>
    <lineage>
        <taxon>Bacteria</taxon>
        <taxon>Pseudomonadati</taxon>
        <taxon>Spirochaetota</taxon>
        <taxon>Spirochaetia</taxon>
        <taxon>Spirochaetales</taxon>
        <taxon>Spirochaetaceae</taxon>
        <taxon>Spirochaeta</taxon>
    </lineage>
</organism>
<name>A0A098QWY7_9SPIO</name>
<evidence type="ECO:0000313" key="3">
    <source>
        <dbReference type="Proteomes" id="UP000029692"/>
    </source>
</evidence>
<proteinExistence type="predicted"/>
<dbReference type="PROSITE" id="PS51257">
    <property type="entry name" value="PROKAR_LIPOPROTEIN"/>
    <property type="match status" value="1"/>
</dbReference>
<dbReference type="RefSeq" id="WP_037547556.1">
    <property type="nucleotide sequence ID" value="NZ_JNUP01000063.1"/>
</dbReference>
<accession>A0A098QWY7</accession>
<dbReference type="EMBL" id="JNUP01000063">
    <property type="protein sequence ID" value="KGE72091.1"/>
    <property type="molecule type" value="Genomic_DNA"/>
</dbReference>
<dbReference type="OrthoDB" id="175993at2"/>
<sequence length="144" mass="15305">MKLDTYKAWVVGTFLIFLIAGCEAILPPEVIDTETVLLVISTNPENGGIIDGLQQDGMYSKGDVASIKAIPSEGFVFTGWTGDYEGDNNPASISMDANKSVIAAFSSIDEAVVVNEVSGGTVTYGLSNLFSVNFFKSRAIIRLG</sequence>
<dbReference type="Proteomes" id="UP000029692">
    <property type="component" value="Unassembled WGS sequence"/>
</dbReference>
<evidence type="ECO:0000259" key="1">
    <source>
        <dbReference type="Pfam" id="PF18998"/>
    </source>
</evidence>
<feature type="domain" description="Bacterial repeat" evidence="1">
    <location>
        <begin position="40"/>
        <end position="108"/>
    </location>
</feature>
<evidence type="ECO:0000313" key="2">
    <source>
        <dbReference type="EMBL" id="KGE72091.1"/>
    </source>
</evidence>
<dbReference type="Pfam" id="PF18998">
    <property type="entry name" value="Flg_new_2"/>
    <property type="match status" value="1"/>
</dbReference>
<protein>
    <recommendedName>
        <fullName evidence="1">Bacterial repeat domain-containing protein</fullName>
    </recommendedName>
</protein>
<keyword evidence="3" id="KW-1185">Reference proteome</keyword>
<dbReference type="InterPro" id="IPR044060">
    <property type="entry name" value="Bacterial_rp_domain"/>
</dbReference>
<reference evidence="2 3" key="1">
    <citation type="submission" date="2014-05" db="EMBL/GenBank/DDBJ databases">
        <title>De novo Genome Sequence of Spirocheata sp.</title>
        <authorList>
            <person name="Shivani Y."/>
            <person name="Subhash Y."/>
            <person name="Tushar L."/>
            <person name="Sasikala C."/>
            <person name="Ramana C.V."/>
        </authorList>
    </citation>
    <scope>NUCLEOTIDE SEQUENCE [LARGE SCALE GENOMIC DNA]</scope>
    <source>
        <strain evidence="2 3">JC230</strain>
    </source>
</reference>
<comment type="caution">
    <text evidence="2">The sequence shown here is derived from an EMBL/GenBank/DDBJ whole genome shotgun (WGS) entry which is preliminary data.</text>
</comment>